<dbReference type="Proteomes" id="UP000790709">
    <property type="component" value="Unassembled WGS sequence"/>
</dbReference>
<comment type="caution">
    <text evidence="1">The sequence shown here is derived from an EMBL/GenBank/DDBJ whole genome shotgun (WGS) entry which is preliminary data.</text>
</comment>
<proteinExistence type="predicted"/>
<dbReference type="EMBL" id="MU266704">
    <property type="protein sequence ID" value="KAH7919022.1"/>
    <property type="molecule type" value="Genomic_DNA"/>
</dbReference>
<evidence type="ECO:0000313" key="1">
    <source>
        <dbReference type="EMBL" id="KAH7919022.1"/>
    </source>
</evidence>
<evidence type="ECO:0000313" key="2">
    <source>
        <dbReference type="Proteomes" id="UP000790709"/>
    </source>
</evidence>
<protein>
    <submittedName>
        <fullName evidence="1">Uncharacterized protein</fullName>
    </submittedName>
</protein>
<gene>
    <name evidence="1" type="ORF">BV22DRAFT_1051344</name>
</gene>
<sequence length="418" mass="45667">MDKTESEQSNKYDVVSEWMCAVVILEWMCAVVILEWMCAVVILEWMCAVLPGFSEAFPCESHMQMNEPNGSLQPRPSSSGVPVVTDPMLLPLLKNSDDDFPPVSTLLERVAKPANKVAGSQCPALSTVDPKGKGKARADNSEVSVPHKRKTSSTSVEPDVKKNTDDLDGLLNILEELLPIGGKAWATVEDSFSEWAHEHNRPTRSAGSLGARYRQLVRTMKPTGNAECPPHIERVHHFKYLMNKYAGTRDLDDNDIADIADDTIVISSNDDDNDCTKAPKAPKTPVPVSSKAPTVKTEPDEPGPLARHAGTPASCSAHTSQSGGLELLNTISQSLDPHLQAAHDDKGSACSLHTTQILSLSNQLRDTQSTINTLHDQLQHLERECNAAECRADRAELQMEMAQMGWWGLYGLSITIGQ</sequence>
<reference evidence="1" key="1">
    <citation type="journal article" date="2021" name="New Phytol.">
        <title>Evolutionary innovations through gain and loss of genes in the ectomycorrhizal Boletales.</title>
        <authorList>
            <person name="Wu G."/>
            <person name="Miyauchi S."/>
            <person name="Morin E."/>
            <person name="Kuo A."/>
            <person name="Drula E."/>
            <person name="Varga T."/>
            <person name="Kohler A."/>
            <person name="Feng B."/>
            <person name="Cao Y."/>
            <person name="Lipzen A."/>
            <person name="Daum C."/>
            <person name="Hundley H."/>
            <person name="Pangilinan J."/>
            <person name="Johnson J."/>
            <person name="Barry K."/>
            <person name="LaButti K."/>
            <person name="Ng V."/>
            <person name="Ahrendt S."/>
            <person name="Min B."/>
            <person name="Choi I.G."/>
            <person name="Park H."/>
            <person name="Plett J.M."/>
            <person name="Magnuson J."/>
            <person name="Spatafora J.W."/>
            <person name="Nagy L.G."/>
            <person name="Henrissat B."/>
            <person name="Grigoriev I.V."/>
            <person name="Yang Z.L."/>
            <person name="Xu J."/>
            <person name="Martin F.M."/>
        </authorList>
    </citation>
    <scope>NUCLEOTIDE SEQUENCE</scope>
    <source>
        <strain evidence="1">KUC20120723A-06</strain>
    </source>
</reference>
<keyword evidence="2" id="KW-1185">Reference proteome</keyword>
<organism evidence="1 2">
    <name type="scientific">Leucogyrophana mollusca</name>
    <dbReference type="NCBI Taxonomy" id="85980"/>
    <lineage>
        <taxon>Eukaryota</taxon>
        <taxon>Fungi</taxon>
        <taxon>Dikarya</taxon>
        <taxon>Basidiomycota</taxon>
        <taxon>Agaricomycotina</taxon>
        <taxon>Agaricomycetes</taxon>
        <taxon>Agaricomycetidae</taxon>
        <taxon>Boletales</taxon>
        <taxon>Boletales incertae sedis</taxon>
        <taxon>Leucogyrophana</taxon>
    </lineage>
</organism>
<accession>A0ACB8B2R8</accession>
<name>A0ACB8B2R8_9AGAM</name>